<feature type="transmembrane region" description="Helical" evidence="1">
    <location>
        <begin position="481"/>
        <end position="501"/>
    </location>
</feature>
<proteinExistence type="predicted"/>
<dbReference type="EMBL" id="FNJL01000012">
    <property type="protein sequence ID" value="SDP42109.1"/>
    <property type="molecule type" value="Genomic_DNA"/>
</dbReference>
<feature type="transmembrane region" description="Helical" evidence="1">
    <location>
        <begin position="148"/>
        <end position="172"/>
    </location>
</feature>
<dbReference type="PANTHER" id="PTHR34219:SF4">
    <property type="entry name" value="PEPSY DOMAIN-CONTAINING PROTEIN"/>
    <property type="match status" value="1"/>
</dbReference>
<protein>
    <submittedName>
        <fullName evidence="2">Uncharacterized iron-regulated membrane protein</fullName>
    </submittedName>
</protein>
<feature type="transmembrane region" description="Helical" evidence="1">
    <location>
        <begin position="455"/>
        <end position="475"/>
    </location>
</feature>
<dbReference type="PANTHER" id="PTHR34219">
    <property type="entry name" value="IRON-REGULATED INNER MEMBRANE PROTEIN-RELATED"/>
    <property type="match status" value="1"/>
</dbReference>
<feature type="transmembrane region" description="Helical" evidence="1">
    <location>
        <begin position="349"/>
        <end position="371"/>
    </location>
</feature>
<keyword evidence="1" id="KW-1133">Transmembrane helix</keyword>
<feature type="transmembrane region" description="Helical" evidence="1">
    <location>
        <begin position="383"/>
        <end position="407"/>
    </location>
</feature>
<keyword evidence="1" id="KW-0812">Transmembrane</keyword>
<evidence type="ECO:0000313" key="3">
    <source>
        <dbReference type="Proteomes" id="UP000199317"/>
    </source>
</evidence>
<keyword evidence="1" id="KW-0472">Membrane</keyword>
<dbReference type="RefSeq" id="WP_092834729.1">
    <property type="nucleotide sequence ID" value="NZ_FNJL01000012.1"/>
</dbReference>
<feature type="transmembrane region" description="Helical" evidence="1">
    <location>
        <begin position="18"/>
        <end position="42"/>
    </location>
</feature>
<keyword evidence="3" id="KW-1185">Reference proteome</keyword>
<reference evidence="3" key="1">
    <citation type="submission" date="2016-10" db="EMBL/GenBank/DDBJ databases">
        <authorList>
            <person name="Varghese N."/>
            <person name="Submissions S."/>
        </authorList>
    </citation>
    <scope>NUCLEOTIDE SEQUENCE [LARGE SCALE GENOMIC DNA]</scope>
    <source>
        <strain evidence="3">DSM 17101</strain>
    </source>
</reference>
<dbReference type="InterPro" id="IPR005625">
    <property type="entry name" value="PepSY-ass_TM"/>
</dbReference>
<dbReference type="Pfam" id="PF03929">
    <property type="entry name" value="PepSY_TM"/>
    <property type="match status" value="1"/>
</dbReference>
<gene>
    <name evidence="2" type="ORF">SAMN04489708_112136</name>
</gene>
<accession>A0A1H0SKQ4</accession>
<feature type="transmembrane region" description="Helical" evidence="1">
    <location>
        <begin position="427"/>
        <end position="443"/>
    </location>
</feature>
<evidence type="ECO:0000313" key="2">
    <source>
        <dbReference type="EMBL" id="SDP42109.1"/>
    </source>
</evidence>
<dbReference type="AlphaFoldDB" id="A0A1H0SKQ4"/>
<evidence type="ECO:0000256" key="1">
    <source>
        <dbReference type="SAM" id="Phobius"/>
    </source>
</evidence>
<feature type="transmembrane region" description="Helical" evidence="1">
    <location>
        <begin position="116"/>
        <end position="136"/>
    </location>
</feature>
<dbReference type="Proteomes" id="UP000199317">
    <property type="component" value="Unassembled WGS sequence"/>
</dbReference>
<name>A0A1H0SKQ4_9BURK</name>
<sequence length="513" mass="55997">MSAAPAPTARWRTRMAGVHTWCGIVLGVLLLVVFWMGTLSVFDRELDRWMMPATRLPAPHRPPPLDALQPAVQALVPAGARQWRIDWATPRTPVLRLSWQGPDGVRGQRYLDAATLAVLPAPGTWGASGFIFPFHYGLHWDWKDLGKWLVGLAGMGMLVLLVGGLVIHRRLLADFFTFRPRSRLPRSSLDLHNLTGVMGLPFHVAITMSGLVIFWSLYFPQAHVGVYGDGPQARAAVQADGYGRYQRPRAGPATAPMASLDAMADAARRTWGAGAEPYFLRVWNPGDRHATVELRRSYAREVPMNLDQLFFDAATGHPLHRFEAAPAMGVQRFISGLHFIQFEHPLLRWLYFGLGLSGCVLIASGLVHWLAARRARTPPGLRWRLVESLCIAGTTGTVVATLAFLAANRLLPDTAHAMGLARAELEAAAFYGTWLACLALALVRGPKAWRDQAMAISGLALVCVVLNALTTRAYGTAWSRTPAAVVGVDIMLLLLATVAAWSAQRIARGSAAA</sequence>
<feature type="transmembrane region" description="Helical" evidence="1">
    <location>
        <begin position="193"/>
        <end position="218"/>
    </location>
</feature>
<organism evidence="2 3">
    <name type="scientific">Paracidovorax cattleyae</name>
    <dbReference type="NCBI Taxonomy" id="80868"/>
    <lineage>
        <taxon>Bacteria</taxon>
        <taxon>Pseudomonadati</taxon>
        <taxon>Pseudomonadota</taxon>
        <taxon>Betaproteobacteria</taxon>
        <taxon>Burkholderiales</taxon>
        <taxon>Comamonadaceae</taxon>
        <taxon>Paracidovorax</taxon>
    </lineage>
</organism>
<dbReference type="OrthoDB" id="9776609at2"/>